<dbReference type="AlphaFoldDB" id="D3HLM3"/>
<gene>
    <name evidence="2" type="ordered locus">LLO_2904</name>
</gene>
<dbReference type="OrthoDB" id="9909740at2"/>
<protein>
    <submittedName>
        <fullName evidence="2">Uncharacterized protein</fullName>
    </submittedName>
</protein>
<dbReference type="RefSeq" id="WP_012979432.1">
    <property type="nucleotide sequence ID" value="NC_013861.1"/>
</dbReference>
<keyword evidence="3" id="KW-1185">Reference proteome</keyword>
<reference evidence="2 3" key="1">
    <citation type="journal article" date="2010" name="PLoS Genet.">
        <title>Analysis of the Legionella longbeachae genome and transcriptome uncovers unique strategies to cause Legionnaires' disease.</title>
        <authorList>
            <person name="Cazalet C."/>
            <person name="Gomez-Valero L."/>
            <person name="Rusniok C."/>
            <person name="Lomma M."/>
            <person name="Dervins-Ravault D."/>
            <person name="Newton H."/>
            <person name="Sansom F."/>
            <person name="Jarraud S."/>
            <person name="Zidane N."/>
            <person name="Ma L."/>
            <person name="Bouchier C."/>
            <person name="Etienne J."/>
            <person name="Hartland E."/>
            <person name="Buchrieser C."/>
        </authorList>
    </citation>
    <scope>NUCLEOTIDE SEQUENCE [LARGE SCALE GENOMIC DNA]</scope>
    <source>
        <strain evidence="2 3">NSW150</strain>
    </source>
</reference>
<evidence type="ECO:0000313" key="3">
    <source>
        <dbReference type="Proteomes" id="UP000001060"/>
    </source>
</evidence>
<feature type="region of interest" description="Disordered" evidence="1">
    <location>
        <begin position="1"/>
        <end position="59"/>
    </location>
</feature>
<dbReference type="KEGG" id="llo:LLO_2904"/>
<sequence length="59" mass="6399">MNKTGNQRVLGYKKSTELSEEELGAVSGGSNSGLTHSRNLKATGDNTNPDARYDEVVDW</sequence>
<dbReference type="GeneID" id="40927099"/>
<name>D3HLM3_LEGLN</name>
<proteinExistence type="predicted"/>
<accession>D3HLM3</accession>
<dbReference type="EMBL" id="FN650140">
    <property type="protein sequence ID" value="CBJ13343.1"/>
    <property type="molecule type" value="Genomic_DNA"/>
</dbReference>
<dbReference type="HOGENOM" id="CLU_2954912_0_0_6"/>
<dbReference type="Proteomes" id="UP000001060">
    <property type="component" value="Chromosome"/>
</dbReference>
<organism evidence="2 3">
    <name type="scientific">Legionella longbeachae serogroup 1 (strain NSW150)</name>
    <dbReference type="NCBI Taxonomy" id="661367"/>
    <lineage>
        <taxon>Bacteria</taxon>
        <taxon>Pseudomonadati</taxon>
        <taxon>Pseudomonadota</taxon>
        <taxon>Gammaproteobacteria</taxon>
        <taxon>Legionellales</taxon>
        <taxon>Legionellaceae</taxon>
        <taxon>Legionella</taxon>
    </lineage>
</organism>
<dbReference type="STRING" id="661367.LLO_2904"/>
<evidence type="ECO:0000256" key="1">
    <source>
        <dbReference type="SAM" id="MobiDB-lite"/>
    </source>
</evidence>
<evidence type="ECO:0000313" key="2">
    <source>
        <dbReference type="EMBL" id="CBJ13343.1"/>
    </source>
</evidence>